<dbReference type="PANTHER" id="PTHR43166">
    <property type="entry name" value="AMINO ACID IMPORT ATP-BINDING PROTEIN"/>
    <property type="match status" value="1"/>
</dbReference>
<dbReference type="SMART" id="SM00382">
    <property type="entry name" value="AAA"/>
    <property type="match status" value="1"/>
</dbReference>
<dbReference type="GO" id="GO:0016887">
    <property type="term" value="F:ATP hydrolysis activity"/>
    <property type="evidence" value="ECO:0007669"/>
    <property type="project" value="InterPro"/>
</dbReference>
<dbReference type="PROSITE" id="PS00211">
    <property type="entry name" value="ABC_TRANSPORTER_1"/>
    <property type="match status" value="1"/>
</dbReference>
<evidence type="ECO:0000256" key="5">
    <source>
        <dbReference type="ARBA" id="ARBA00022967"/>
    </source>
</evidence>
<evidence type="ECO:0000259" key="7">
    <source>
        <dbReference type="PROSITE" id="PS50893"/>
    </source>
</evidence>
<evidence type="ECO:0000256" key="1">
    <source>
        <dbReference type="ARBA" id="ARBA00022448"/>
    </source>
</evidence>
<dbReference type="Gene3D" id="3.40.50.300">
    <property type="entry name" value="P-loop containing nucleotide triphosphate hydrolases"/>
    <property type="match status" value="1"/>
</dbReference>
<dbReference type="PANTHER" id="PTHR43166:SF6">
    <property type="entry name" value="PHOSPHONATES IMPORT ATP-BINDING PROTEIN PHNC"/>
    <property type="match status" value="1"/>
</dbReference>
<dbReference type="SUPFAM" id="SSF52540">
    <property type="entry name" value="P-loop containing nucleoside triphosphate hydrolases"/>
    <property type="match status" value="1"/>
</dbReference>
<organism evidence="8 9">
    <name type="scientific">Zavarzinia aquatilis</name>
    <dbReference type="NCBI Taxonomy" id="2211142"/>
    <lineage>
        <taxon>Bacteria</taxon>
        <taxon>Pseudomonadati</taxon>
        <taxon>Pseudomonadota</taxon>
        <taxon>Alphaproteobacteria</taxon>
        <taxon>Rhodospirillales</taxon>
        <taxon>Zavarziniaceae</taxon>
        <taxon>Zavarzinia</taxon>
    </lineage>
</organism>
<accession>A0A317E5G3</accession>
<protein>
    <submittedName>
        <fullName evidence="8">Phosphonate ABC transporter ATP-binding protein</fullName>
    </submittedName>
</protein>
<keyword evidence="6" id="KW-0472">Membrane</keyword>
<dbReference type="GO" id="GO:0016020">
    <property type="term" value="C:membrane"/>
    <property type="evidence" value="ECO:0007669"/>
    <property type="project" value="InterPro"/>
</dbReference>
<dbReference type="EMBL" id="QGLE01000007">
    <property type="protein sequence ID" value="PWR21420.1"/>
    <property type="molecule type" value="Genomic_DNA"/>
</dbReference>
<sequence>MTAAIEVRGLTKTFGGGRKALDGVDLVVAPGEMVALIGASGSGKSTLMRHIGGLVAGDRHATASGTITVNGHAVQASGRMARDIRTIRGGIGFVFQQFGLVNRMSVLTNTLVGALGRLPQWRTLLRWFPRHDVDLAFSALARVGVADWAFERAGDLSGGQQQRVAIARALVQKAPVLMADEPIASLDPASSRNVMEILQRINAEDRITVLVTLHQVDYAVKYCPRTVALRKGRVVYDGPSAALTPQLLSELYAGDKEAVAALWGTSLEEDADSLEAKLAAGLS</sequence>
<evidence type="ECO:0000256" key="6">
    <source>
        <dbReference type="ARBA" id="ARBA00023136"/>
    </source>
</evidence>
<evidence type="ECO:0000313" key="9">
    <source>
        <dbReference type="Proteomes" id="UP000245461"/>
    </source>
</evidence>
<evidence type="ECO:0000256" key="3">
    <source>
        <dbReference type="ARBA" id="ARBA00022741"/>
    </source>
</evidence>
<dbReference type="InterPro" id="IPR027417">
    <property type="entry name" value="P-loop_NTPase"/>
</dbReference>
<gene>
    <name evidence="8" type="primary">phnC</name>
    <name evidence="8" type="ORF">DKG74_13390</name>
</gene>
<dbReference type="CDD" id="cd03256">
    <property type="entry name" value="ABC_PhnC_transporter"/>
    <property type="match status" value="1"/>
</dbReference>
<proteinExistence type="predicted"/>
<keyword evidence="1" id="KW-0813">Transport</keyword>
<dbReference type="OrthoDB" id="9802264at2"/>
<dbReference type="GO" id="GO:0005524">
    <property type="term" value="F:ATP binding"/>
    <property type="evidence" value="ECO:0007669"/>
    <property type="project" value="UniProtKB-KW"/>
</dbReference>
<keyword evidence="4 8" id="KW-0067">ATP-binding</keyword>
<dbReference type="InterPro" id="IPR003439">
    <property type="entry name" value="ABC_transporter-like_ATP-bd"/>
</dbReference>
<dbReference type="PROSITE" id="PS50893">
    <property type="entry name" value="ABC_TRANSPORTER_2"/>
    <property type="match status" value="1"/>
</dbReference>
<reference evidence="8 9" key="1">
    <citation type="submission" date="2018-05" db="EMBL/GenBank/DDBJ databases">
        <title>Zavarzinia sp. HR-AS.</title>
        <authorList>
            <person name="Lee Y."/>
            <person name="Jeon C.O."/>
        </authorList>
    </citation>
    <scope>NUCLEOTIDE SEQUENCE [LARGE SCALE GENOMIC DNA]</scope>
    <source>
        <strain evidence="8 9">HR-AS</strain>
    </source>
</reference>
<evidence type="ECO:0000313" key="8">
    <source>
        <dbReference type="EMBL" id="PWR21420.1"/>
    </source>
</evidence>
<dbReference type="GO" id="GO:0015416">
    <property type="term" value="F:ABC-type phosphonate transporter activity"/>
    <property type="evidence" value="ECO:0007669"/>
    <property type="project" value="InterPro"/>
</dbReference>
<dbReference type="Proteomes" id="UP000245461">
    <property type="component" value="Unassembled WGS sequence"/>
</dbReference>
<dbReference type="NCBIfam" id="TIGR02315">
    <property type="entry name" value="ABC_phnC"/>
    <property type="match status" value="1"/>
</dbReference>
<keyword evidence="3" id="KW-0547">Nucleotide-binding</keyword>
<feature type="domain" description="ABC transporter" evidence="7">
    <location>
        <begin position="5"/>
        <end position="256"/>
    </location>
</feature>
<dbReference type="Pfam" id="PF00005">
    <property type="entry name" value="ABC_tran"/>
    <property type="match status" value="1"/>
</dbReference>
<comment type="caution">
    <text evidence="8">The sequence shown here is derived from an EMBL/GenBank/DDBJ whole genome shotgun (WGS) entry which is preliminary data.</text>
</comment>
<dbReference type="AlphaFoldDB" id="A0A317E5G3"/>
<evidence type="ECO:0000256" key="4">
    <source>
        <dbReference type="ARBA" id="ARBA00022840"/>
    </source>
</evidence>
<dbReference type="InterPro" id="IPR050086">
    <property type="entry name" value="MetN_ABC_transporter-like"/>
</dbReference>
<keyword evidence="2" id="KW-1003">Cell membrane</keyword>
<dbReference type="InterPro" id="IPR012693">
    <property type="entry name" value="ABC_transpr_PhnC"/>
</dbReference>
<dbReference type="InterPro" id="IPR017871">
    <property type="entry name" value="ABC_transporter-like_CS"/>
</dbReference>
<name>A0A317E5G3_9PROT</name>
<dbReference type="InterPro" id="IPR003593">
    <property type="entry name" value="AAA+_ATPase"/>
</dbReference>
<evidence type="ECO:0000256" key="2">
    <source>
        <dbReference type="ARBA" id="ARBA00022475"/>
    </source>
</evidence>
<keyword evidence="9" id="KW-1185">Reference proteome</keyword>
<dbReference type="RefSeq" id="WP_109906606.1">
    <property type="nucleotide sequence ID" value="NZ_QGLE01000007.1"/>
</dbReference>
<keyword evidence="5" id="KW-1278">Translocase</keyword>